<evidence type="ECO:0000313" key="2">
    <source>
        <dbReference type="Proteomes" id="UP000501466"/>
    </source>
</evidence>
<name>A0A6F8PMF3_9GAMM</name>
<organism evidence="1 2">
    <name type="scientific">Thiosulfativibrio zosterae</name>
    <dbReference type="NCBI Taxonomy" id="2675053"/>
    <lineage>
        <taxon>Bacteria</taxon>
        <taxon>Pseudomonadati</taxon>
        <taxon>Pseudomonadota</taxon>
        <taxon>Gammaproteobacteria</taxon>
        <taxon>Thiotrichales</taxon>
        <taxon>Piscirickettsiaceae</taxon>
        <taxon>Thiosulfativibrio</taxon>
    </lineage>
</organism>
<dbReference type="SUPFAM" id="SSF64182">
    <property type="entry name" value="DHH phosphoesterases"/>
    <property type="match status" value="1"/>
</dbReference>
<dbReference type="PIRSF" id="PIRSF028235">
    <property type="entry name" value="UCP028235"/>
    <property type="match status" value="1"/>
</dbReference>
<sequence length="309" mass="34923">MAEKKFRLVTRSDFDGLVCAVLLKDLDLIDDILFVHPKDMQDQKIEITENDITTNLPYVPGCHLAFDHHLSESIRNGLIENHIIDANAPSAARVVYDYYGGKAKFPKISDDLMDAVDKGDAARFNRDEVLNPSGWPLLNYLMDARTGLGRFREFRISNYQLMMELIDYCRDHTIEQILALPDVKERVDLYFEHEEAAKEQLQRCATVHGNLVVLDLRNESLIHPTNRFLIYALYPDTNISIHVLWGLKQQNTVFAVGKSILNRSSKTNVGELCLQYGGGGHMAAGTCQVENDQAETTLSALIKKINQDG</sequence>
<dbReference type="RefSeq" id="WP_173291108.1">
    <property type="nucleotide sequence ID" value="NZ_AP021888.1"/>
</dbReference>
<evidence type="ECO:0000313" key="1">
    <source>
        <dbReference type="EMBL" id="BBP43291.1"/>
    </source>
</evidence>
<dbReference type="KEGG" id="tzo:THMIRHAT_10370"/>
<protein>
    <submittedName>
        <fullName evidence="1">Exopolyphosphatase</fullName>
    </submittedName>
</protein>
<gene>
    <name evidence="1" type="ORF">THMIRHAT_10370</name>
</gene>
<dbReference type="InterPro" id="IPR038763">
    <property type="entry name" value="DHH_sf"/>
</dbReference>
<dbReference type="InterPro" id="IPR016877">
    <property type="entry name" value="UCP028235"/>
</dbReference>
<proteinExistence type="predicted"/>
<dbReference type="AlphaFoldDB" id="A0A6F8PMF3"/>
<accession>A0A6F8PMF3</accession>
<dbReference type="Proteomes" id="UP000501466">
    <property type="component" value="Chromosome"/>
</dbReference>
<keyword evidence="2" id="KW-1185">Reference proteome</keyword>
<reference evidence="2" key="1">
    <citation type="submission" date="2019-11" db="EMBL/GenBank/DDBJ databases">
        <title>Isolation and characterization of two novel species in the genus Thiomicrorhabdus.</title>
        <authorList>
            <person name="Mochizuki J."/>
            <person name="Kojima H."/>
            <person name="Fukui M."/>
        </authorList>
    </citation>
    <scope>NUCLEOTIDE SEQUENCE [LARGE SCALE GENOMIC DNA]</scope>
    <source>
        <strain evidence="2">AkT22</strain>
    </source>
</reference>
<dbReference type="EMBL" id="AP021888">
    <property type="protein sequence ID" value="BBP43291.1"/>
    <property type="molecule type" value="Genomic_DNA"/>
</dbReference>
<dbReference type="Gene3D" id="3.10.310.30">
    <property type="match status" value="1"/>
</dbReference>